<dbReference type="GO" id="GO:0017004">
    <property type="term" value="P:cytochrome complex assembly"/>
    <property type="evidence" value="ECO:0007669"/>
    <property type="project" value="UniProtKB-KW"/>
</dbReference>
<dbReference type="GO" id="GO:0015886">
    <property type="term" value="P:heme transport"/>
    <property type="evidence" value="ECO:0007669"/>
    <property type="project" value="InterPro"/>
</dbReference>
<evidence type="ECO:0000256" key="1">
    <source>
        <dbReference type="ARBA" id="ARBA00002442"/>
    </source>
</evidence>
<dbReference type="NCBIfam" id="TIGR03141">
    <property type="entry name" value="cytochro_ccmD"/>
    <property type="match status" value="1"/>
</dbReference>
<keyword evidence="8 12" id="KW-0812">Transmembrane</keyword>
<name>A0A545UAE4_9GAMM</name>
<comment type="similarity">
    <text evidence="3 12">Belongs to the CcmD/CycX/HelD family.</text>
</comment>
<dbReference type="OrthoDB" id="9815607at2"/>
<evidence type="ECO:0000256" key="9">
    <source>
        <dbReference type="ARBA" id="ARBA00022748"/>
    </source>
</evidence>
<evidence type="ECO:0000256" key="10">
    <source>
        <dbReference type="ARBA" id="ARBA00022989"/>
    </source>
</evidence>
<gene>
    <name evidence="14" type="primary">ccmD</name>
    <name evidence="14" type="ORF">FLL46_16040</name>
</gene>
<evidence type="ECO:0000256" key="5">
    <source>
        <dbReference type="ARBA" id="ARBA00022448"/>
    </source>
</evidence>
<keyword evidence="9 12" id="KW-0201">Cytochrome c-type biogenesis</keyword>
<sequence length="70" mass="8195">MTMQEFFHMGGHGFYIWTSYAVGTVVFIGLFLMVKFQRDKIIKQLRRRYRQQKSVNEQNSKTTASSNKAG</sequence>
<protein>
    <recommendedName>
        <fullName evidence="4 12">Heme exporter protein D</fullName>
    </recommendedName>
</protein>
<evidence type="ECO:0000256" key="2">
    <source>
        <dbReference type="ARBA" id="ARBA00004377"/>
    </source>
</evidence>
<feature type="transmembrane region" description="Helical" evidence="12">
    <location>
        <begin position="14"/>
        <end position="34"/>
    </location>
</feature>
<comment type="subcellular location">
    <subcellularLocation>
        <location evidence="2 12">Cell inner membrane</location>
        <topology evidence="2 12">Single-pass membrane protein</topology>
    </subcellularLocation>
</comment>
<reference evidence="14 15" key="1">
    <citation type="submission" date="2019-07" db="EMBL/GenBank/DDBJ databases">
        <title>Draft genome for Aliikangiella sp. M105.</title>
        <authorList>
            <person name="Wang G."/>
        </authorList>
    </citation>
    <scope>NUCLEOTIDE SEQUENCE [LARGE SCALE GENOMIC DNA]</scope>
    <source>
        <strain evidence="14 15">M105</strain>
    </source>
</reference>
<keyword evidence="15" id="KW-1185">Reference proteome</keyword>
<feature type="region of interest" description="Disordered" evidence="13">
    <location>
        <begin position="50"/>
        <end position="70"/>
    </location>
</feature>
<evidence type="ECO:0000313" key="15">
    <source>
        <dbReference type="Proteomes" id="UP000315439"/>
    </source>
</evidence>
<dbReference type="EMBL" id="VIKS01000010">
    <property type="protein sequence ID" value="TQV86429.1"/>
    <property type="molecule type" value="Genomic_DNA"/>
</dbReference>
<evidence type="ECO:0000256" key="13">
    <source>
        <dbReference type="SAM" id="MobiDB-lite"/>
    </source>
</evidence>
<evidence type="ECO:0000256" key="7">
    <source>
        <dbReference type="ARBA" id="ARBA00022519"/>
    </source>
</evidence>
<evidence type="ECO:0000313" key="14">
    <source>
        <dbReference type="EMBL" id="TQV86429.1"/>
    </source>
</evidence>
<dbReference type="RefSeq" id="WP_142932352.1">
    <property type="nucleotide sequence ID" value="NZ_ML660166.1"/>
</dbReference>
<keyword evidence="5 12" id="KW-0813">Transport</keyword>
<evidence type="ECO:0000256" key="11">
    <source>
        <dbReference type="ARBA" id="ARBA00023136"/>
    </source>
</evidence>
<keyword evidence="10 12" id="KW-1133">Transmembrane helix</keyword>
<evidence type="ECO:0000256" key="4">
    <source>
        <dbReference type="ARBA" id="ARBA00016461"/>
    </source>
</evidence>
<keyword evidence="6 12" id="KW-1003">Cell membrane</keyword>
<dbReference type="PANTHER" id="PTHR37531">
    <property type="entry name" value="HEME EXPORTER PROTEIN D"/>
    <property type="match status" value="1"/>
</dbReference>
<keyword evidence="7 12" id="KW-0997">Cell inner membrane</keyword>
<dbReference type="PANTHER" id="PTHR37531:SF1">
    <property type="entry name" value="HEME EXPORTER PROTEIN D"/>
    <property type="match status" value="1"/>
</dbReference>
<dbReference type="InterPro" id="IPR007078">
    <property type="entry name" value="Haem_export_protD_CcmD"/>
</dbReference>
<organism evidence="14 15">
    <name type="scientific">Aliikangiella coralliicola</name>
    <dbReference type="NCBI Taxonomy" id="2592383"/>
    <lineage>
        <taxon>Bacteria</taxon>
        <taxon>Pseudomonadati</taxon>
        <taxon>Pseudomonadota</taxon>
        <taxon>Gammaproteobacteria</taxon>
        <taxon>Oceanospirillales</taxon>
        <taxon>Pleioneaceae</taxon>
        <taxon>Aliikangiella</taxon>
    </lineage>
</organism>
<dbReference type="Pfam" id="PF04995">
    <property type="entry name" value="CcmD"/>
    <property type="match status" value="1"/>
</dbReference>
<dbReference type="GO" id="GO:1903607">
    <property type="term" value="P:cytochrome c biosynthetic process"/>
    <property type="evidence" value="ECO:0007669"/>
    <property type="project" value="TreeGrafter"/>
</dbReference>
<comment type="function">
    <text evidence="1 12">Required for the export of heme to the periplasm for the biogenesis of c-type cytochromes.</text>
</comment>
<dbReference type="GO" id="GO:0005886">
    <property type="term" value="C:plasma membrane"/>
    <property type="evidence" value="ECO:0007669"/>
    <property type="project" value="UniProtKB-SubCell"/>
</dbReference>
<evidence type="ECO:0000256" key="6">
    <source>
        <dbReference type="ARBA" id="ARBA00022475"/>
    </source>
</evidence>
<proteinExistence type="inferred from homology"/>
<dbReference type="Proteomes" id="UP000315439">
    <property type="component" value="Unassembled WGS sequence"/>
</dbReference>
<feature type="compositionally biased region" description="Polar residues" evidence="13">
    <location>
        <begin position="52"/>
        <end position="70"/>
    </location>
</feature>
<dbReference type="AlphaFoldDB" id="A0A545UAE4"/>
<accession>A0A545UAE4</accession>
<dbReference type="InterPro" id="IPR052075">
    <property type="entry name" value="Heme_exporter_D"/>
</dbReference>
<evidence type="ECO:0000256" key="8">
    <source>
        <dbReference type="ARBA" id="ARBA00022692"/>
    </source>
</evidence>
<evidence type="ECO:0000256" key="12">
    <source>
        <dbReference type="RuleBase" id="RU363101"/>
    </source>
</evidence>
<evidence type="ECO:0000256" key="3">
    <source>
        <dbReference type="ARBA" id="ARBA00008741"/>
    </source>
</evidence>
<comment type="caution">
    <text evidence="14">The sequence shown here is derived from an EMBL/GenBank/DDBJ whole genome shotgun (WGS) entry which is preliminary data.</text>
</comment>
<keyword evidence="11 12" id="KW-0472">Membrane</keyword>